<accession>A0A0C1PMG2</accession>
<comment type="similarity">
    <text evidence="1 8">Belongs to the thioredoxin family.</text>
</comment>
<keyword evidence="4" id="KW-0249">Electron transport</keyword>
<evidence type="ECO:0000256" key="8">
    <source>
        <dbReference type="PIRNR" id="PIRNR000077"/>
    </source>
</evidence>
<name>A0A0C1PMG2_9LACO</name>
<evidence type="ECO:0000256" key="5">
    <source>
        <dbReference type="ARBA" id="ARBA00023157"/>
    </source>
</evidence>
<dbReference type="RefSeq" id="WP_039145073.1">
    <property type="nucleotide sequence ID" value="NZ_JOJZ01000024.1"/>
</dbReference>
<dbReference type="InterPro" id="IPR013766">
    <property type="entry name" value="Thioredoxin_domain"/>
</dbReference>
<dbReference type="PROSITE" id="PS51352">
    <property type="entry name" value="THIOREDOXIN_2"/>
    <property type="match status" value="1"/>
</dbReference>
<dbReference type="Proteomes" id="UP000031397">
    <property type="component" value="Unassembled WGS sequence"/>
</dbReference>
<dbReference type="GO" id="GO:0015035">
    <property type="term" value="F:protein-disulfide reductase activity"/>
    <property type="evidence" value="ECO:0007669"/>
    <property type="project" value="UniProtKB-UniRule"/>
</dbReference>
<dbReference type="FunFam" id="3.40.30.10:FF:000001">
    <property type="entry name" value="Thioredoxin"/>
    <property type="match status" value="1"/>
</dbReference>
<evidence type="ECO:0000256" key="6">
    <source>
        <dbReference type="ARBA" id="ARBA00023284"/>
    </source>
</evidence>
<evidence type="ECO:0000256" key="10">
    <source>
        <dbReference type="PIRSR" id="PIRSR000077-4"/>
    </source>
</evidence>
<feature type="site" description="Deprotonates C-terminal active site Cys" evidence="9">
    <location>
        <position position="22"/>
    </location>
</feature>
<feature type="active site" description="Nucleophile" evidence="9">
    <location>
        <position position="31"/>
    </location>
</feature>
<dbReference type="PRINTS" id="PR00421">
    <property type="entry name" value="THIOREDOXIN"/>
</dbReference>
<evidence type="ECO:0000259" key="11">
    <source>
        <dbReference type="PROSITE" id="PS51352"/>
    </source>
</evidence>
<keyword evidence="6 10" id="KW-0676">Redox-active center</keyword>
<dbReference type="PATRIC" id="fig|1614.7.peg.1206"/>
<gene>
    <name evidence="12" type="ORF">LfDm3_1267</name>
</gene>
<evidence type="ECO:0000256" key="9">
    <source>
        <dbReference type="PIRSR" id="PIRSR000077-1"/>
    </source>
</evidence>
<dbReference type="PROSITE" id="PS00194">
    <property type="entry name" value="THIOREDOXIN_1"/>
    <property type="match status" value="1"/>
</dbReference>
<reference evidence="12 13" key="1">
    <citation type="submission" date="2014-06" db="EMBL/GenBank/DDBJ databases">
        <title>Functional and comparative genomic analyses of the Drosophila gut microbiota identify candidate symbiosis factors.</title>
        <authorList>
            <person name="Newell P.D."/>
            <person name="Chaston J.M."/>
            <person name="Douglas A.E."/>
        </authorList>
    </citation>
    <scope>NUCLEOTIDE SEQUENCE [LARGE SCALE GENOMIC DNA]</scope>
    <source>
        <strain evidence="12 13">DmCS_002</strain>
    </source>
</reference>
<dbReference type="InterPro" id="IPR017937">
    <property type="entry name" value="Thioredoxin_CS"/>
</dbReference>
<dbReference type="OrthoDB" id="9790390at2"/>
<evidence type="ECO:0000256" key="4">
    <source>
        <dbReference type="ARBA" id="ARBA00022982"/>
    </source>
</evidence>
<keyword evidence="5 10" id="KW-1015">Disulfide bond</keyword>
<dbReference type="InterPro" id="IPR005746">
    <property type="entry name" value="Thioredoxin"/>
</dbReference>
<dbReference type="AlphaFoldDB" id="A0A0C1PMG2"/>
<evidence type="ECO:0000313" key="12">
    <source>
        <dbReference type="EMBL" id="KID41121.1"/>
    </source>
</evidence>
<dbReference type="EMBL" id="JOJZ01000024">
    <property type="protein sequence ID" value="KID41121.1"/>
    <property type="molecule type" value="Genomic_DNA"/>
</dbReference>
<dbReference type="InterPro" id="IPR036249">
    <property type="entry name" value="Thioredoxin-like_sf"/>
</dbReference>
<proteinExistence type="inferred from homology"/>
<evidence type="ECO:0000256" key="3">
    <source>
        <dbReference type="ARBA" id="ARBA00022448"/>
    </source>
</evidence>
<dbReference type="PANTHER" id="PTHR45663">
    <property type="entry name" value="GEO12009P1"/>
    <property type="match status" value="1"/>
</dbReference>
<dbReference type="PANTHER" id="PTHR45663:SF11">
    <property type="entry name" value="GEO12009P1"/>
    <property type="match status" value="1"/>
</dbReference>
<dbReference type="Pfam" id="PF00085">
    <property type="entry name" value="Thioredoxin"/>
    <property type="match status" value="1"/>
</dbReference>
<evidence type="ECO:0000256" key="7">
    <source>
        <dbReference type="NCBIfam" id="TIGR01068"/>
    </source>
</evidence>
<feature type="site" description="Contributes to redox potential value" evidence="9">
    <location>
        <position position="30"/>
    </location>
</feature>
<dbReference type="GO" id="GO:0005737">
    <property type="term" value="C:cytoplasm"/>
    <property type="evidence" value="ECO:0007669"/>
    <property type="project" value="TreeGrafter"/>
</dbReference>
<evidence type="ECO:0000313" key="13">
    <source>
        <dbReference type="Proteomes" id="UP000031397"/>
    </source>
</evidence>
<feature type="domain" description="Thioredoxin" evidence="11">
    <location>
        <begin position="1"/>
        <end position="104"/>
    </location>
</feature>
<dbReference type="NCBIfam" id="TIGR01068">
    <property type="entry name" value="thioredoxin"/>
    <property type="match status" value="1"/>
</dbReference>
<comment type="caution">
    <text evidence="12">The sequence shown here is derived from an EMBL/GenBank/DDBJ whole genome shotgun (WGS) entry which is preliminary data.</text>
</comment>
<sequence length="106" mass="12142">MTVDLNQNNFTSETAGPMTVVDFWAPWCGPCKMVAPIMKELEKKYDGKIKFTKLNVDDNQDIAKKYRVMSIPTLVLFRNGKGVEKVTGVYPKSKLEHYLDRKLAEK</sequence>
<protein>
    <recommendedName>
        <fullName evidence="2 7">Thioredoxin</fullName>
    </recommendedName>
</protein>
<organism evidence="12 13">
    <name type="scientific">Fructilactobacillus fructivorans</name>
    <dbReference type="NCBI Taxonomy" id="1614"/>
    <lineage>
        <taxon>Bacteria</taxon>
        <taxon>Bacillati</taxon>
        <taxon>Bacillota</taxon>
        <taxon>Bacilli</taxon>
        <taxon>Lactobacillales</taxon>
        <taxon>Lactobacillaceae</taxon>
        <taxon>Fructilactobacillus</taxon>
    </lineage>
</organism>
<feature type="site" description="Contributes to redox potential value" evidence="9">
    <location>
        <position position="29"/>
    </location>
</feature>
<keyword evidence="3" id="KW-0813">Transport</keyword>
<keyword evidence="13" id="KW-1185">Reference proteome</keyword>
<dbReference type="GeneID" id="74913927"/>
<feature type="disulfide bond" description="Redox-active" evidence="10">
    <location>
        <begin position="28"/>
        <end position="31"/>
    </location>
</feature>
<dbReference type="Gene3D" id="3.40.30.10">
    <property type="entry name" value="Glutaredoxin"/>
    <property type="match status" value="1"/>
</dbReference>
<dbReference type="PIRSF" id="PIRSF000077">
    <property type="entry name" value="Thioredoxin"/>
    <property type="match status" value="1"/>
</dbReference>
<evidence type="ECO:0000256" key="1">
    <source>
        <dbReference type="ARBA" id="ARBA00008987"/>
    </source>
</evidence>
<dbReference type="CDD" id="cd02947">
    <property type="entry name" value="TRX_family"/>
    <property type="match status" value="1"/>
</dbReference>
<evidence type="ECO:0000256" key="2">
    <source>
        <dbReference type="ARBA" id="ARBA00020570"/>
    </source>
</evidence>
<dbReference type="SUPFAM" id="SSF52833">
    <property type="entry name" value="Thioredoxin-like"/>
    <property type="match status" value="1"/>
</dbReference>
<feature type="active site" description="Nucleophile" evidence="9">
    <location>
        <position position="28"/>
    </location>
</feature>